<evidence type="ECO:0000313" key="2">
    <source>
        <dbReference type="Proteomes" id="UP000830116"/>
    </source>
</evidence>
<dbReference type="Proteomes" id="UP000830116">
    <property type="component" value="Chromosome"/>
</dbReference>
<gene>
    <name evidence="1" type="ORF">MNR06_14225</name>
</gene>
<keyword evidence="2" id="KW-1185">Reference proteome</keyword>
<evidence type="ECO:0008006" key="3">
    <source>
        <dbReference type="Google" id="ProtNLM"/>
    </source>
</evidence>
<reference evidence="1" key="1">
    <citation type="submission" date="2022-03" db="EMBL/GenBank/DDBJ databases">
        <title>Genome Identification and Characterization of new species Bdellovibrio reynosense LBG001 sp. nov. from a Mexico soil sample.</title>
        <authorList>
            <person name="Camilli A."/>
            <person name="Ajao Y."/>
            <person name="Guo X."/>
        </authorList>
    </citation>
    <scope>NUCLEOTIDE SEQUENCE</scope>
    <source>
        <strain evidence="1">LBG001</strain>
    </source>
</reference>
<sequence length="163" mass="17546">MRNHYLVIFILGLLLSGCVTVQLPGGKVTSAKDVEYKQPAGAFKEIASADADKSWISANTGNTISYFSECGGKSEPTLKDLENDAFAALNESKTLSSEEVNYNERAARQSRASGKLDGVPVELALIVFQKNGCNYTLTYGGLAKSFSAEAAAFEEFKNNFKAP</sequence>
<name>A0ABY4C8R0_9BACT</name>
<protein>
    <recommendedName>
        <fullName evidence="3">Lipoprotein</fullName>
    </recommendedName>
</protein>
<proteinExistence type="predicted"/>
<accession>A0ABY4C8R0</accession>
<dbReference type="RefSeq" id="WP_243537028.1">
    <property type="nucleotide sequence ID" value="NZ_CP093442.1"/>
</dbReference>
<dbReference type="EMBL" id="CP093442">
    <property type="protein sequence ID" value="UOF00854.1"/>
    <property type="molecule type" value="Genomic_DNA"/>
</dbReference>
<evidence type="ECO:0000313" key="1">
    <source>
        <dbReference type="EMBL" id="UOF00854.1"/>
    </source>
</evidence>
<organism evidence="1 2">
    <name type="scientific">Bdellovibrio reynosensis</name>
    <dbReference type="NCBI Taxonomy" id="2835041"/>
    <lineage>
        <taxon>Bacteria</taxon>
        <taxon>Pseudomonadati</taxon>
        <taxon>Bdellovibrionota</taxon>
        <taxon>Bdellovibrionia</taxon>
        <taxon>Bdellovibrionales</taxon>
        <taxon>Pseudobdellovibrionaceae</taxon>
        <taxon>Bdellovibrio</taxon>
    </lineage>
</organism>
<dbReference type="Gene3D" id="3.40.1000.10">
    <property type="entry name" value="Mog1/PsbP, alpha/beta/alpha sandwich"/>
    <property type="match status" value="1"/>
</dbReference>
<dbReference type="PROSITE" id="PS51257">
    <property type="entry name" value="PROKAR_LIPOPROTEIN"/>
    <property type="match status" value="1"/>
</dbReference>